<keyword evidence="7 9" id="KW-0234">DNA repair</keyword>
<evidence type="ECO:0000256" key="11">
    <source>
        <dbReference type="SAM" id="Coils"/>
    </source>
</evidence>
<dbReference type="RefSeq" id="WP_006626786.1">
    <property type="nucleotide sequence ID" value="NZ_ADFR01000002.1"/>
</dbReference>
<dbReference type="Proteomes" id="UP000005017">
    <property type="component" value="Unassembled WGS sequence"/>
</dbReference>
<keyword evidence="11" id="KW-0175">Coiled coil</keyword>
<feature type="binding site" evidence="9">
    <location>
        <begin position="601"/>
        <end position="608"/>
    </location>
    <ligand>
        <name>ATP</name>
        <dbReference type="ChEBI" id="CHEBI:30616"/>
    </ligand>
</feature>
<dbReference type="InterPro" id="IPR007861">
    <property type="entry name" value="DNA_mismatch_repair_MutS_clamp"/>
</dbReference>
<dbReference type="AlphaFoldDB" id="D2MN15"/>
<keyword evidence="4 9" id="KW-0227">DNA damage</keyword>
<dbReference type="GO" id="GO:0003684">
    <property type="term" value="F:damaged DNA binding"/>
    <property type="evidence" value="ECO:0007669"/>
    <property type="project" value="UniProtKB-UniRule"/>
</dbReference>
<sequence>MAEKYTPMMEQYLNVKKNYPDTLLFYRVGDFYEMFFEDAVKASKELDLVLTGKAAGVEERIPMCGVPFHAVNAYIPRLVNKGFKVAICEQLTDPKLSQGLVERDVIRIITPGTMVDEIQDDRQSVYLAAIEDMVYGYSLAIVEMSTGENYVEEIDHQSVHLIQSLLKANVRECVVSSSFSEKLKNQIQEQGILISISDETKIDSIYDSLIIDIQKEALLKAYGRMLNYLQNTQKQALTHLRQPSLEKEEEALYMDFSTRLNLELVQPLRQSARAVTLWSFLDHCASAMGSRELKKWIERPLIQKEKIEERLNKVNWMMENMMDRSFIRDHLSRIYDLERIITRCAIGSANAVDVQRLGKTLAEVPDVLNRLPESFFPEFQHLDVLPDLFEKIDSALVENPPLLISNGGLFKDGYSAALDEVRSIQKNGQDFIMHLEAKERERTGIKTLKIAYNKVFGYYIEISKVAAQSVLPEWGYTRKQTLTNNERFISEELKAEEDRILHASQRAVELEKKLFQELMNSIKDQLWPLQILARALSQVDVYANLAEMSQKHQYVRPVFDDVILDIQSGKHPILEAQMKHPRYVANDIHLDAEKYLDLITGPNMGGKSTYMRQVALIVLLAQIGCYVPAKQCVMPIFDKIFTRIGASDDILSGHSTFMVEMKEANQALQEATNRSLILFDEIGRGTSTYDGMALAQAMMEYIAHVVKAKTMFSTHYHELTEMENYLDCVINEHVSVKQKDQDVTFLYKVEKGAAGHSYGINVARLAGLPESVLERAKDIQRDLENADHLQQAGFQFVEMKREDPMVSRLKDRLTGLDMDELSPKQAWQFLSDLQEEVKKHES</sequence>
<feature type="coiled-coil region" evidence="11">
    <location>
        <begin position="479"/>
        <end position="513"/>
    </location>
</feature>
<evidence type="ECO:0000256" key="5">
    <source>
        <dbReference type="ARBA" id="ARBA00022840"/>
    </source>
</evidence>
<dbReference type="Pfam" id="PF05192">
    <property type="entry name" value="MutS_III"/>
    <property type="match status" value="1"/>
</dbReference>
<dbReference type="FunFam" id="3.40.1170.10:FF:000001">
    <property type="entry name" value="DNA mismatch repair protein MutS"/>
    <property type="match status" value="1"/>
</dbReference>
<evidence type="ECO:0000256" key="7">
    <source>
        <dbReference type="ARBA" id="ARBA00023204"/>
    </source>
</evidence>
<dbReference type="SUPFAM" id="SSF48334">
    <property type="entry name" value="DNA repair protein MutS, domain III"/>
    <property type="match status" value="1"/>
</dbReference>
<dbReference type="Pfam" id="PF01624">
    <property type="entry name" value="MutS_I"/>
    <property type="match status" value="1"/>
</dbReference>
<dbReference type="PANTHER" id="PTHR11361:SF34">
    <property type="entry name" value="DNA MISMATCH REPAIR PROTEIN MSH1, MITOCHONDRIAL"/>
    <property type="match status" value="1"/>
</dbReference>
<dbReference type="OrthoDB" id="9802448at2"/>
<evidence type="ECO:0000256" key="10">
    <source>
        <dbReference type="RuleBase" id="RU003756"/>
    </source>
</evidence>
<evidence type="ECO:0000313" key="13">
    <source>
        <dbReference type="EMBL" id="EFC06441.1"/>
    </source>
</evidence>
<dbReference type="Gene3D" id="3.30.420.110">
    <property type="entry name" value="MutS, connector domain"/>
    <property type="match status" value="1"/>
</dbReference>
<dbReference type="InterPro" id="IPR016151">
    <property type="entry name" value="DNA_mismatch_repair_MutS_N"/>
</dbReference>
<dbReference type="SUPFAM" id="SSF55271">
    <property type="entry name" value="DNA repair protein MutS, domain I"/>
    <property type="match status" value="1"/>
</dbReference>
<dbReference type="InterPro" id="IPR007696">
    <property type="entry name" value="DNA_mismatch_repair_MutS_core"/>
</dbReference>
<reference evidence="14" key="1">
    <citation type="submission" date="2009-12" db="EMBL/GenBank/DDBJ databases">
        <title>Sequence of Clostridiales genomosp. BVAB3 str. UPII9-5.</title>
        <authorList>
            <person name="Madupu R."/>
            <person name="Durkin A.S."/>
            <person name="Torralba M."/>
            <person name="Methe B."/>
            <person name="Sutton G.G."/>
            <person name="Strausberg R.L."/>
            <person name="Nelson K.E."/>
        </authorList>
    </citation>
    <scope>NUCLEOTIDE SEQUENCE [LARGE SCALE GENOMIC DNA]</scope>
    <source>
        <strain evidence="14">W1219</strain>
    </source>
</reference>
<dbReference type="GO" id="GO:0140664">
    <property type="term" value="F:ATP-dependent DNA damage sensor activity"/>
    <property type="evidence" value="ECO:0007669"/>
    <property type="project" value="InterPro"/>
</dbReference>
<keyword evidence="3 9" id="KW-0547">Nucleotide-binding</keyword>
<evidence type="ECO:0000256" key="3">
    <source>
        <dbReference type="ARBA" id="ARBA00022741"/>
    </source>
</evidence>
<dbReference type="PROSITE" id="PS00486">
    <property type="entry name" value="DNA_MISMATCH_REPAIR_2"/>
    <property type="match status" value="1"/>
</dbReference>
<dbReference type="InterPro" id="IPR000432">
    <property type="entry name" value="DNA_mismatch_repair_MutS_C"/>
</dbReference>
<dbReference type="SUPFAM" id="SSF53150">
    <property type="entry name" value="DNA repair protein MutS, domain II"/>
    <property type="match status" value="1"/>
</dbReference>
<dbReference type="Gene3D" id="1.10.1420.10">
    <property type="match status" value="2"/>
</dbReference>
<dbReference type="Pfam" id="PF05190">
    <property type="entry name" value="MutS_IV"/>
    <property type="match status" value="1"/>
</dbReference>
<dbReference type="PANTHER" id="PTHR11361">
    <property type="entry name" value="DNA MISMATCH REPAIR PROTEIN MUTS FAMILY MEMBER"/>
    <property type="match status" value="1"/>
</dbReference>
<comment type="function">
    <text evidence="8 9">This protein is involved in the repair of mismatches in DNA. It is possible that it carries out the mismatch recognition step. This protein has a weak ATPase activity.</text>
</comment>
<protein>
    <recommendedName>
        <fullName evidence="2 9">DNA mismatch repair protein MutS</fullName>
    </recommendedName>
</protein>
<dbReference type="Gene3D" id="3.40.50.300">
    <property type="entry name" value="P-loop containing nucleotide triphosphate hydrolases"/>
    <property type="match status" value="1"/>
</dbReference>
<dbReference type="eggNOG" id="COG0249">
    <property type="taxonomic scope" value="Bacteria"/>
</dbReference>
<dbReference type="InterPro" id="IPR036187">
    <property type="entry name" value="DNA_mismatch_repair_MutS_sf"/>
</dbReference>
<dbReference type="SMART" id="SM00533">
    <property type="entry name" value="MUTSd"/>
    <property type="match status" value="1"/>
</dbReference>
<accession>D2MN15</accession>
<evidence type="ECO:0000256" key="4">
    <source>
        <dbReference type="ARBA" id="ARBA00022763"/>
    </source>
</evidence>
<dbReference type="GO" id="GO:0030983">
    <property type="term" value="F:mismatched DNA binding"/>
    <property type="evidence" value="ECO:0007669"/>
    <property type="project" value="InterPro"/>
</dbReference>
<dbReference type="GO" id="GO:0005829">
    <property type="term" value="C:cytosol"/>
    <property type="evidence" value="ECO:0007669"/>
    <property type="project" value="TreeGrafter"/>
</dbReference>
<dbReference type="InterPro" id="IPR007695">
    <property type="entry name" value="DNA_mismatch_repair_MutS-lik_N"/>
</dbReference>
<evidence type="ECO:0000256" key="6">
    <source>
        <dbReference type="ARBA" id="ARBA00023125"/>
    </source>
</evidence>
<dbReference type="InterPro" id="IPR036678">
    <property type="entry name" value="MutS_con_dom_sf"/>
</dbReference>
<dbReference type="FunFam" id="3.40.50.300:FF:000870">
    <property type="entry name" value="MutS protein homolog 4"/>
    <property type="match status" value="1"/>
</dbReference>
<dbReference type="CDD" id="cd03284">
    <property type="entry name" value="ABC_MutS1"/>
    <property type="match status" value="1"/>
</dbReference>
<dbReference type="EMBL" id="ADFR01000002">
    <property type="protein sequence ID" value="EFC06441.1"/>
    <property type="molecule type" value="Genomic_DNA"/>
</dbReference>
<keyword evidence="6 9" id="KW-0238">DNA-binding</keyword>
<evidence type="ECO:0000256" key="9">
    <source>
        <dbReference type="HAMAP-Rule" id="MF_00096"/>
    </source>
</evidence>
<proteinExistence type="inferred from homology"/>
<evidence type="ECO:0000256" key="2">
    <source>
        <dbReference type="ARBA" id="ARBA00021982"/>
    </source>
</evidence>
<keyword evidence="14" id="KW-1185">Reference proteome</keyword>
<dbReference type="InterPro" id="IPR017261">
    <property type="entry name" value="DNA_mismatch_repair_MutS/MSH"/>
</dbReference>
<feature type="domain" description="DNA mismatch repair proteins mutS family" evidence="12">
    <location>
        <begin position="675"/>
        <end position="691"/>
    </location>
</feature>
<dbReference type="NCBIfam" id="NF003810">
    <property type="entry name" value="PRK05399.1"/>
    <property type="match status" value="1"/>
</dbReference>
<name>D2MN15_9FIRM</name>
<dbReference type="Gene3D" id="3.40.1170.10">
    <property type="entry name" value="DNA repair protein MutS, domain I"/>
    <property type="match status" value="1"/>
</dbReference>
<dbReference type="SMART" id="SM00534">
    <property type="entry name" value="MUTSac"/>
    <property type="match status" value="1"/>
</dbReference>
<organism evidence="13 14">
    <name type="scientific">Bulleidia extructa W1219</name>
    <dbReference type="NCBI Taxonomy" id="679192"/>
    <lineage>
        <taxon>Bacteria</taxon>
        <taxon>Bacillati</taxon>
        <taxon>Bacillota</taxon>
        <taxon>Erysipelotrichia</taxon>
        <taxon>Erysipelotrichales</taxon>
        <taxon>Erysipelotrichaceae</taxon>
        <taxon>Bulleidia</taxon>
    </lineage>
</organism>
<dbReference type="PIRSF" id="PIRSF037677">
    <property type="entry name" value="DNA_mis_repair_Msh6"/>
    <property type="match status" value="1"/>
</dbReference>
<dbReference type="InterPro" id="IPR005748">
    <property type="entry name" value="DNA_mismatch_repair_MutS"/>
</dbReference>
<dbReference type="NCBIfam" id="TIGR01070">
    <property type="entry name" value="mutS1"/>
    <property type="match status" value="1"/>
</dbReference>
<keyword evidence="5 9" id="KW-0067">ATP-binding</keyword>
<dbReference type="SUPFAM" id="SSF52540">
    <property type="entry name" value="P-loop containing nucleoside triphosphate hydrolases"/>
    <property type="match status" value="1"/>
</dbReference>
<dbReference type="InterPro" id="IPR045076">
    <property type="entry name" value="MutS"/>
</dbReference>
<evidence type="ECO:0000259" key="12">
    <source>
        <dbReference type="PROSITE" id="PS00486"/>
    </source>
</evidence>
<evidence type="ECO:0000256" key="8">
    <source>
        <dbReference type="ARBA" id="ARBA00024647"/>
    </source>
</evidence>
<dbReference type="GO" id="GO:0005524">
    <property type="term" value="F:ATP binding"/>
    <property type="evidence" value="ECO:0007669"/>
    <property type="project" value="UniProtKB-UniRule"/>
</dbReference>
<dbReference type="Pfam" id="PF05188">
    <property type="entry name" value="MutS_II"/>
    <property type="match status" value="1"/>
</dbReference>
<dbReference type="STRING" id="679192.HMPREF9013_1151"/>
<evidence type="ECO:0000313" key="14">
    <source>
        <dbReference type="Proteomes" id="UP000005017"/>
    </source>
</evidence>
<gene>
    <name evidence="9 13" type="primary">mutS</name>
    <name evidence="13" type="ORF">HMPREF9013_1151</name>
</gene>
<dbReference type="Pfam" id="PF00488">
    <property type="entry name" value="MutS_V"/>
    <property type="match status" value="1"/>
</dbReference>
<evidence type="ECO:0000256" key="1">
    <source>
        <dbReference type="ARBA" id="ARBA00006271"/>
    </source>
</evidence>
<dbReference type="HAMAP" id="MF_00096">
    <property type="entry name" value="MutS"/>
    <property type="match status" value="1"/>
</dbReference>
<comment type="similarity">
    <text evidence="1 9 10">Belongs to the DNA mismatch repair MutS family.</text>
</comment>
<comment type="caution">
    <text evidence="13">The sequence shown here is derived from an EMBL/GenBank/DDBJ whole genome shotgun (WGS) entry which is preliminary data.</text>
</comment>
<dbReference type="InterPro" id="IPR007860">
    <property type="entry name" value="DNA_mmatch_repair_MutS_con_dom"/>
</dbReference>
<dbReference type="GO" id="GO:0006298">
    <property type="term" value="P:mismatch repair"/>
    <property type="evidence" value="ECO:0007669"/>
    <property type="project" value="UniProtKB-UniRule"/>
</dbReference>
<dbReference type="InterPro" id="IPR027417">
    <property type="entry name" value="P-loop_NTPase"/>
</dbReference>